<gene>
    <name evidence="2" type="ORF">DDQ50_00385</name>
</gene>
<dbReference type="RefSeq" id="WP_116754770.1">
    <property type="nucleotide sequence ID" value="NZ_JBHUEX010000001.1"/>
</dbReference>
<evidence type="ECO:0000313" key="2">
    <source>
        <dbReference type="EMBL" id="PVZ95031.1"/>
    </source>
</evidence>
<keyword evidence="1" id="KW-1133">Transmembrane helix</keyword>
<feature type="transmembrane region" description="Helical" evidence="1">
    <location>
        <begin position="64"/>
        <end position="86"/>
    </location>
</feature>
<dbReference type="OrthoDB" id="4978814at2"/>
<feature type="transmembrane region" description="Helical" evidence="1">
    <location>
        <begin position="106"/>
        <end position="127"/>
    </location>
</feature>
<accession>A0A2V1HRS5</accession>
<dbReference type="Proteomes" id="UP000244893">
    <property type="component" value="Unassembled WGS sequence"/>
</dbReference>
<proteinExistence type="predicted"/>
<protein>
    <submittedName>
        <fullName evidence="2">Uncharacterized protein</fullName>
    </submittedName>
</protein>
<evidence type="ECO:0000313" key="3">
    <source>
        <dbReference type="Proteomes" id="UP000244893"/>
    </source>
</evidence>
<reference evidence="2 3" key="1">
    <citation type="submission" date="2018-05" db="EMBL/GenBank/DDBJ databases">
        <title>Amnibacterium sp. M8JJ-5, whole genome shotgun sequence.</title>
        <authorList>
            <person name="Tuo L."/>
        </authorList>
    </citation>
    <scope>NUCLEOTIDE SEQUENCE [LARGE SCALE GENOMIC DNA]</scope>
    <source>
        <strain evidence="2 3">M8JJ-5</strain>
    </source>
</reference>
<dbReference type="EMBL" id="QEOP01000001">
    <property type="protein sequence ID" value="PVZ95031.1"/>
    <property type="molecule type" value="Genomic_DNA"/>
</dbReference>
<feature type="transmembrane region" description="Helical" evidence="1">
    <location>
        <begin position="133"/>
        <end position="151"/>
    </location>
</feature>
<keyword evidence="1" id="KW-0472">Membrane</keyword>
<feature type="transmembrane region" description="Helical" evidence="1">
    <location>
        <begin position="158"/>
        <end position="181"/>
    </location>
</feature>
<dbReference type="AlphaFoldDB" id="A0A2V1HRS5"/>
<evidence type="ECO:0000256" key="1">
    <source>
        <dbReference type="SAM" id="Phobius"/>
    </source>
</evidence>
<sequence length="182" mass="19530">MTASDLGESAASDAERPAARSGWAARLFADRSISTEWVYGTIVYLALILSISEDDDIDPGQVLFFGFVTMVVFFLAHVYAHTIAAYSRGRQVERPFRAAVRHSVGLLLATVVPSIPLIVAITGAITLDQAVDGVSLLGLLVLAATSLWAFVSRRAPWWACILGTLAAVALGMIVVLLDYIVH</sequence>
<keyword evidence="1" id="KW-0812">Transmembrane</keyword>
<name>A0A2V1HRS5_9MICO</name>
<comment type="caution">
    <text evidence="2">The sequence shown here is derived from an EMBL/GenBank/DDBJ whole genome shotgun (WGS) entry which is preliminary data.</text>
</comment>
<keyword evidence="3" id="KW-1185">Reference proteome</keyword>
<feature type="transmembrane region" description="Helical" evidence="1">
    <location>
        <begin position="36"/>
        <end position="52"/>
    </location>
</feature>
<organism evidence="2 3">
    <name type="scientific">Amnibacterium flavum</name>
    <dbReference type="NCBI Taxonomy" id="2173173"/>
    <lineage>
        <taxon>Bacteria</taxon>
        <taxon>Bacillati</taxon>
        <taxon>Actinomycetota</taxon>
        <taxon>Actinomycetes</taxon>
        <taxon>Micrococcales</taxon>
        <taxon>Microbacteriaceae</taxon>
        <taxon>Amnibacterium</taxon>
    </lineage>
</organism>